<dbReference type="EMBL" id="JAGMUV010000031">
    <property type="protein sequence ID" value="KAH7114825.1"/>
    <property type="molecule type" value="Genomic_DNA"/>
</dbReference>
<feature type="domain" description="FAD-binding" evidence="6">
    <location>
        <begin position="332"/>
        <end position="365"/>
    </location>
</feature>
<dbReference type="GO" id="GO:0004497">
    <property type="term" value="F:monooxygenase activity"/>
    <property type="evidence" value="ECO:0007669"/>
    <property type="project" value="UniProtKB-KW"/>
</dbReference>
<dbReference type="AlphaFoldDB" id="A0A9P9D700"/>
<accession>A0A9P9D700</accession>
<evidence type="ECO:0000256" key="1">
    <source>
        <dbReference type="ARBA" id="ARBA00001974"/>
    </source>
</evidence>
<keyword evidence="4" id="KW-0560">Oxidoreductase</keyword>
<dbReference type="InterPro" id="IPR036188">
    <property type="entry name" value="FAD/NAD-bd_sf"/>
</dbReference>
<evidence type="ECO:0000256" key="5">
    <source>
        <dbReference type="ARBA" id="ARBA00023033"/>
    </source>
</evidence>
<keyword evidence="8" id="KW-1185">Reference proteome</keyword>
<keyword evidence="3" id="KW-0274">FAD</keyword>
<dbReference type="InterPro" id="IPR002938">
    <property type="entry name" value="FAD-bd"/>
</dbReference>
<name>A0A9P9D700_9HYPO</name>
<dbReference type="Proteomes" id="UP000738349">
    <property type="component" value="Unassembled WGS sequence"/>
</dbReference>
<keyword evidence="5" id="KW-0503">Monooxygenase</keyword>
<evidence type="ECO:0000256" key="4">
    <source>
        <dbReference type="ARBA" id="ARBA00023002"/>
    </source>
</evidence>
<evidence type="ECO:0000313" key="8">
    <source>
        <dbReference type="Proteomes" id="UP000738349"/>
    </source>
</evidence>
<gene>
    <name evidence="7" type="ORF">EDB81DRAFT_820846</name>
</gene>
<protein>
    <recommendedName>
        <fullName evidence="6">FAD-binding domain-containing protein</fullName>
    </recommendedName>
</protein>
<dbReference type="GO" id="GO:0071949">
    <property type="term" value="F:FAD binding"/>
    <property type="evidence" value="ECO:0007669"/>
    <property type="project" value="InterPro"/>
</dbReference>
<dbReference type="PRINTS" id="PR00420">
    <property type="entry name" value="RNGMNOXGNASE"/>
</dbReference>
<dbReference type="OrthoDB" id="655030at2759"/>
<sequence length="465" mass="52147">MPFKIIIIGGGLTGSLLALGLIRNDIDVQVYERSEPHSTREGLQIRLTAPALQGMRTCLTQEHLMAIVKKFGPASEAKAEAPRVFHKDGSVLIDLSKFPAYGKNAPINRGLLRDLMADPVFDAGKLKYNLAFDRYEVLNPGMDNERIRVWLADGSHDDCDLLIGADGSYTKVNKQIGLNSIDYIPRHVAITAKCDLPTSRFLKMSKELVGGPVMTWADKKSFFFGVYLPKKDEQDGSSAAAKPSGQKSYDEGISSCMISLNVERHLLPEDLDKQSLDAQYDFMAKSIESWSPMFQEMVEVMRGAPLHIYRPRTAKKPAKEWRKKVQNKDKPELGHPRVWVIGDAMHAMLPPRGMGGNMAMLDAGEVLPFLVDLAAKDKLDKRVSNAEIEKALYVFENKMITRSFDWVKKSGGDNFVPLDTSTISGRLFFILMGQWLNLVCFWTKVTQLFSNKPLEDKTPEFNMLL</sequence>
<evidence type="ECO:0000313" key="7">
    <source>
        <dbReference type="EMBL" id="KAH7114825.1"/>
    </source>
</evidence>
<dbReference type="PANTHER" id="PTHR47178:SF5">
    <property type="entry name" value="FAD-BINDING DOMAIN-CONTAINING PROTEIN"/>
    <property type="match status" value="1"/>
</dbReference>
<proteinExistence type="predicted"/>
<evidence type="ECO:0000256" key="3">
    <source>
        <dbReference type="ARBA" id="ARBA00022827"/>
    </source>
</evidence>
<evidence type="ECO:0000256" key="2">
    <source>
        <dbReference type="ARBA" id="ARBA00022630"/>
    </source>
</evidence>
<dbReference type="Gene3D" id="3.50.50.60">
    <property type="entry name" value="FAD/NAD(P)-binding domain"/>
    <property type="match status" value="1"/>
</dbReference>
<evidence type="ECO:0000259" key="6">
    <source>
        <dbReference type="Pfam" id="PF01494"/>
    </source>
</evidence>
<dbReference type="PANTHER" id="PTHR47178">
    <property type="entry name" value="MONOOXYGENASE, FAD-BINDING"/>
    <property type="match status" value="1"/>
</dbReference>
<dbReference type="SUPFAM" id="SSF51905">
    <property type="entry name" value="FAD/NAD(P)-binding domain"/>
    <property type="match status" value="1"/>
</dbReference>
<keyword evidence="2" id="KW-0285">Flavoprotein</keyword>
<organism evidence="7 8">
    <name type="scientific">Dactylonectria macrodidyma</name>
    <dbReference type="NCBI Taxonomy" id="307937"/>
    <lineage>
        <taxon>Eukaryota</taxon>
        <taxon>Fungi</taxon>
        <taxon>Dikarya</taxon>
        <taxon>Ascomycota</taxon>
        <taxon>Pezizomycotina</taxon>
        <taxon>Sordariomycetes</taxon>
        <taxon>Hypocreomycetidae</taxon>
        <taxon>Hypocreales</taxon>
        <taxon>Nectriaceae</taxon>
        <taxon>Dactylonectria</taxon>
    </lineage>
</organism>
<comment type="caution">
    <text evidence="7">The sequence shown here is derived from an EMBL/GenBank/DDBJ whole genome shotgun (WGS) entry which is preliminary data.</text>
</comment>
<comment type="cofactor">
    <cofactor evidence="1">
        <name>FAD</name>
        <dbReference type="ChEBI" id="CHEBI:57692"/>
    </cofactor>
</comment>
<dbReference type="Pfam" id="PF01494">
    <property type="entry name" value="FAD_binding_3"/>
    <property type="match status" value="1"/>
</dbReference>
<reference evidence="7" key="1">
    <citation type="journal article" date="2021" name="Nat. Commun.">
        <title>Genetic determinants of endophytism in the Arabidopsis root mycobiome.</title>
        <authorList>
            <person name="Mesny F."/>
            <person name="Miyauchi S."/>
            <person name="Thiergart T."/>
            <person name="Pickel B."/>
            <person name="Atanasova L."/>
            <person name="Karlsson M."/>
            <person name="Huettel B."/>
            <person name="Barry K.W."/>
            <person name="Haridas S."/>
            <person name="Chen C."/>
            <person name="Bauer D."/>
            <person name="Andreopoulos W."/>
            <person name="Pangilinan J."/>
            <person name="LaButti K."/>
            <person name="Riley R."/>
            <person name="Lipzen A."/>
            <person name="Clum A."/>
            <person name="Drula E."/>
            <person name="Henrissat B."/>
            <person name="Kohler A."/>
            <person name="Grigoriev I.V."/>
            <person name="Martin F.M."/>
            <person name="Hacquard S."/>
        </authorList>
    </citation>
    <scope>NUCLEOTIDE SEQUENCE</scope>
    <source>
        <strain evidence="7">MPI-CAGE-AT-0147</strain>
    </source>
</reference>